<dbReference type="InterPro" id="IPR045257">
    <property type="entry name" value="E2/Pdx1"/>
</dbReference>
<evidence type="ECO:0000259" key="5">
    <source>
        <dbReference type="PROSITE" id="PS51826"/>
    </source>
</evidence>
<dbReference type="Gene3D" id="4.10.320.10">
    <property type="entry name" value="E3-binding domain"/>
    <property type="match status" value="1"/>
</dbReference>
<evidence type="ECO:0000256" key="3">
    <source>
        <dbReference type="SAM" id="MobiDB-lite"/>
    </source>
</evidence>
<dbReference type="InterPro" id="IPR004167">
    <property type="entry name" value="PSBD"/>
</dbReference>
<comment type="similarity">
    <text evidence="1">Belongs to the 2-oxoacid dehydrogenase family.</text>
</comment>
<dbReference type="GO" id="GO:0045254">
    <property type="term" value="C:pyruvate dehydrogenase complex"/>
    <property type="evidence" value="ECO:0007669"/>
    <property type="project" value="InterPro"/>
</dbReference>
<protein>
    <submittedName>
        <fullName evidence="6">Unannotated protein</fullName>
    </submittedName>
</protein>
<keyword evidence="2" id="KW-0450">Lipoyl</keyword>
<accession>A0A6J6IJ46</accession>
<feature type="region of interest" description="Disordered" evidence="3">
    <location>
        <begin position="166"/>
        <end position="196"/>
    </location>
</feature>
<dbReference type="SUPFAM" id="SSF47005">
    <property type="entry name" value="Peripheral subunit-binding domain of 2-oxo acid dehydrogenase complex"/>
    <property type="match status" value="1"/>
</dbReference>
<dbReference type="PROSITE" id="PS51826">
    <property type="entry name" value="PSBD"/>
    <property type="match status" value="1"/>
</dbReference>
<dbReference type="InterPro" id="IPR003016">
    <property type="entry name" value="2-oxoA_DH_lipoyl-BS"/>
</dbReference>
<name>A0A6J6IJ46_9ZZZZ</name>
<dbReference type="AlphaFoldDB" id="A0A6J6IJ46"/>
<dbReference type="InterPro" id="IPR011053">
    <property type="entry name" value="Single_hybrid_motif"/>
</dbReference>
<gene>
    <name evidence="6" type="ORF">UFOPK1961_00351</name>
</gene>
<dbReference type="PANTHER" id="PTHR23151">
    <property type="entry name" value="DIHYDROLIPOAMIDE ACETYL/SUCCINYL-TRANSFERASE-RELATED"/>
    <property type="match status" value="1"/>
</dbReference>
<dbReference type="InterPro" id="IPR000089">
    <property type="entry name" value="Biotin_lipoyl"/>
</dbReference>
<dbReference type="PROSITE" id="PS00189">
    <property type="entry name" value="LIPOYL"/>
    <property type="match status" value="1"/>
</dbReference>
<dbReference type="CDD" id="cd06849">
    <property type="entry name" value="lipoyl_domain"/>
    <property type="match status" value="1"/>
</dbReference>
<dbReference type="InterPro" id="IPR023213">
    <property type="entry name" value="CAT-like_dom_sf"/>
</dbReference>
<dbReference type="GO" id="GO:0006086">
    <property type="term" value="P:pyruvate decarboxylation to acetyl-CoA"/>
    <property type="evidence" value="ECO:0007669"/>
    <property type="project" value="InterPro"/>
</dbReference>
<dbReference type="PROSITE" id="PS50968">
    <property type="entry name" value="BIOTINYL_LIPOYL"/>
    <property type="match status" value="1"/>
</dbReference>
<sequence length="416" mass="43239">MATLITMPEVAAGATEIVLSKWHVAVGASVNIGDIIADIETEKAVVDFACDAQGTVYKILVADGDSVDVGAPIMIVLGAGEDGSAGDALLGAAAPTVQVADNVEATAVAPVGSSSAPIETTDESRQFVSPIVRKLARERGIELSQITGTGPLGRVVRRDLESFAPGSASVASSGTSPLSSSSELATQEHSSSYSTVPHTGMRRAIARRLTESKSTVPHFYVTADCKVDALLELRASINQSSSVKISVNDIVVKAVASALMDVPDSNVVWNAEAMHKYDSADIAVAVTTEGGLFTPVIRGVEKRSLSNLSMEITEMAARARAGKLRQEELEGGSFAVSNLGMFGTKEFSAILNPPQSGILAVGAASPRVIVEDGEIVIANVMTVTLSADHRAVDGALAAQWLAAFVKRIENPLSMLV</sequence>
<proteinExistence type="inferred from homology"/>
<feature type="domain" description="Peripheral subunit-binding (PSBD)" evidence="5">
    <location>
        <begin position="127"/>
        <end position="164"/>
    </location>
</feature>
<reference evidence="6" key="1">
    <citation type="submission" date="2020-05" db="EMBL/GenBank/DDBJ databases">
        <authorList>
            <person name="Chiriac C."/>
            <person name="Salcher M."/>
            <person name="Ghai R."/>
            <person name="Kavagutti S V."/>
        </authorList>
    </citation>
    <scope>NUCLEOTIDE SEQUENCE</scope>
</reference>
<dbReference type="GO" id="GO:0016746">
    <property type="term" value="F:acyltransferase activity"/>
    <property type="evidence" value="ECO:0007669"/>
    <property type="project" value="InterPro"/>
</dbReference>
<dbReference type="PANTHER" id="PTHR23151:SF90">
    <property type="entry name" value="DIHYDROLIPOYLLYSINE-RESIDUE ACETYLTRANSFERASE COMPONENT OF PYRUVATE DEHYDROGENASE COMPLEX, MITOCHONDRIAL-RELATED"/>
    <property type="match status" value="1"/>
</dbReference>
<dbReference type="Pfam" id="PF02817">
    <property type="entry name" value="E3_binding"/>
    <property type="match status" value="1"/>
</dbReference>
<evidence type="ECO:0000256" key="2">
    <source>
        <dbReference type="ARBA" id="ARBA00022823"/>
    </source>
</evidence>
<evidence type="ECO:0000259" key="4">
    <source>
        <dbReference type="PROSITE" id="PS50968"/>
    </source>
</evidence>
<feature type="compositionally biased region" description="Low complexity" evidence="3">
    <location>
        <begin position="166"/>
        <end position="185"/>
    </location>
</feature>
<dbReference type="SUPFAM" id="SSF52777">
    <property type="entry name" value="CoA-dependent acyltransferases"/>
    <property type="match status" value="1"/>
</dbReference>
<organism evidence="6">
    <name type="scientific">freshwater metagenome</name>
    <dbReference type="NCBI Taxonomy" id="449393"/>
    <lineage>
        <taxon>unclassified sequences</taxon>
        <taxon>metagenomes</taxon>
        <taxon>ecological metagenomes</taxon>
    </lineage>
</organism>
<dbReference type="EMBL" id="CAEZVJ010000025">
    <property type="protein sequence ID" value="CAB4624541.1"/>
    <property type="molecule type" value="Genomic_DNA"/>
</dbReference>
<feature type="compositionally biased region" description="Polar residues" evidence="3">
    <location>
        <begin position="187"/>
        <end position="196"/>
    </location>
</feature>
<feature type="domain" description="Lipoyl-binding" evidence="4">
    <location>
        <begin position="2"/>
        <end position="77"/>
    </location>
</feature>
<evidence type="ECO:0000313" key="6">
    <source>
        <dbReference type="EMBL" id="CAB4624541.1"/>
    </source>
</evidence>
<evidence type="ECO:0000256" key="1">
    <source>
        <dbReference type="ARBA" id="ARBA00007317"/>
    </source>
</evidence>
<dbReference type="SUPFAM" id="SSF51230">
    <property type="entry name" value="Single hybrid motif"/>
    <property type="match status" value="1"/>
</dbReference>
<dbReference type="InterPro" id="IPR036625">
    <property type="entry name" value="E3-bd_dom_sf"/>
</dbReference>
<dbReference type="Pfam" id="PF00198">
    <property type="entry name" value="2-oxoacid_dh"/>
    <property type="match status" value="1"/>
</dbReference>
<dbReference type="Pfam" id="PF00364">
    <property type="entry name" value="Biotin_lipoyl"/>
    <property type="match status" value="1"/>
</dbReference>
<dbReference type="InterPro" id="IPR001078">
    <property type="entry name" value="2-oxoacid_DH_actylTfrase"/>
</dbReference>
<dbReference type="Gene3D" id="3.30.559.10">
    <property type="entry name" value="Chloramphenicol acetyltransferase-like domain"/>
    <property type="match status" value="1"/>
</dbReference>
<dbReference type="Gene3D" id="2.40.50.100">
    <property type="match status" value="1"/>
</dbReference>